<dbReference type="Pfam" id="PF03649">
    <property type="entry name" value="UPF0014"/>
    <property type="match status" value="1"/>
</dbReference>
<evidence type="ECO:0000256" key="2">
    <source>
        <dbReference type="ARBA" id="ARBA00005268"/>
    </source>
</evidence>
<name>A0ABW8ALJ4_9ACTN</name>
<dbReference type="EMBL" id="JBITLV010000002">
    <property type="protein sequence ID" value="MFI7586867.1"/>
    <property type="molecule type" value="Genomic_DNA"/>
</dbReference>
<keyword evidence="8" id="KW-1185">Reference proteome</keyword>
<evidence type="ECO:0000313" key="7">
    <source>
        <dbReference type="EMBL" id="MFI7586867.1"/>
    </source>
</evidence>
<comment type="caution">
    <text evidence="7">The sequence shown here is derived from an EMBL/GenBank/DDBJ whole genome shotgun (WGS) entry which is preliminary data.</text>
</comment>
<dbReference type="PANTHER" id="PTHR30028">
    <property type="entry name" value="UPF0014 INNER MEMBRANE PROTEIN YBBM-RELATED"/>
    <property type="match status" value="1"/>
</dbReference>
<evidence type="ECO:0000256" key="1">
    <source>
        <dbReference type="ARBA" id="ARBA00004141"/>
    </source>
</evidence>
<organism evidence="7 8">
    <name type="scientific">Spongisporangium articulatum</name>
    <dbReference type="NCBI Taxonomy" id="3362603"/>
    <lineage>
        <taxon>Bacteria</taxon>
        <taxon>Bacillati</taxon>
        <taxon>Actinomycetota</taxon>
        <taxon>Actinomycetes</taxon>
        <taxon>Kineosporiales</taxon>
        <taxon>Kineosporiaceae</taxon>
        <taxon>Spongisporangium</taxon>
    </lineage>
</organism>
<feature type="transmembrane region" description="Helical" evidence="6">
    <location>
        <begin position="89"/>
        <end position="111"/>
    </location>
</feature>
<evidence type="ECO:0000256" key="5">
    <source>
        <dbReference type="ARBA" id="ARBA00023136"/>
    </source>
</evidence>
<dbReference type="PANTHER" id="PTHR30028:SF0">
    <property type="entry name" value="PROTEIN ALUMINUM SENSITIVE 3"/>
    <property type="match status" value="1"/>
</dbReference>
<feature type="transmembrane region" description="Helical" evidence="6">
    <location>
        <begin position="214"/>
        <end position="235"/>
    </location>
</feature>
<comment type="subcellular location">
    <subcellularLocation>
        <location evidence="1">Membrane</location>
        <topology evidence="1">Multi-pass membrane protein</topology>
    </subcellularLocation>
</comment>
<feature type="transmembrane region" description="Helical" evidence="6">
    <location>
        <begin position="117"/>
        <end position="137"/>
    </location>
</feature>
<evidence type="ECO:0000256" key="3">
    <source>
        <dbReference type="ARBA" id="ARBA00022692"/>
    </source>
</evidence>
<gene>
    <name evidence="7" type="ORF">ACIB24_07310</name>
</gene>
<keyword evidence="4 6" id="KW-1133">Transmembrane helix</keyword>
<proteinExistence type="inferred from homology"/>
<protein>
    <submittedName>
        <fullName evidence="7">ABC transporter permease</fullName>
    </submittedName>
</protein>
<keyword evidence="5 6" id="KW-0472">Membrane</keyword>
<comment type="similarity">
    <text evidence="2">Belongs to the UPF0014 family.</text>
</comment>
<evidence type="ECO:0000256" key="6">
    <source>
        <dbReference type="SAM" id="Phobius"/>
    </source>
</evidence>
<keyword evidence="3 6" id="KW-0812">Transmembrane</keyword>
<evidence type="ECO:0000313" key="8">
    <source>
        <dbReference type="Proteomes" id="UP001612915"/>
    </source>
</evidence>
<feature type="transmembrane region" description="Helical" evidence="6">
    <location>
        <begin position="60"/>
        <end position="77"/>
    </location>
</feature>
<sequence length="250" mass="25525">MTHDVRLASGVVLLVAVTYGVLRAGRVPSGWAPAYAVARGATQLVAVGLLLRGVFTAPPLVVVALTLMFSVAAWTAVRRLSGTDGAALAVPVSILAGLVVTFAIVFGAGMLAVSPRYLVALGGILIGGTMLGVTIAGRTLARSLAEQRDEVEAWLALGATPRQAAARLSRRAAAEALVPVTDQTRTTGLVTLPGAFIGALLGGASPTDAARFQLVVLAGLLCTQAVAVVVLMQFLGAPRDLPNPETTIDE</sequence>
<dbReference type="RefSeq" id="WP_398277421.1">
    <property type="nucleotide sequence ID" value="NZ_JBITLV010000002.1"/>
</dbReference>
<dbReference type="Proteomes" id="UP001612915">
    <property type="component" value="Unassembled WGS sequence"/>
</dbReference>
<evidence type="ECO:0000256" key="4">
    <source>
        <dbReference type="ARBA" id="ARBA00022989"/>
    </source>
</evidence>
<reference evidence="7 8" key="1">
    <citation type="submission" date="2024-10" db="EMBL/GenBank/DDBJ databases">
        <title>The Natural Products Discovery Center: Release of the First 8490 Sequenced Strains for Exploring Actinobacteria Biosynthetic Diversity.</title>
        <authorList>
            <person name="Kalkreuter E."/>
            <person name="Kautsar S.A."/>
            <person name="Yang D."/>
            <person name="Bader C.D."/>
            <person name="Teijaro C.N."/>
            <person name="Fluegel L."/>
            <person name="Davis C.M."/>
            <person name="Simpson J.R."/>
            <person name="Lauterbach L."/>
            <person name="Steele A.D."/>
            <person name="Gui C."/>
            <person name="Meng S."/>
            <person name="Li G."/>
            <person name="Viehrig K."/>
            <person name="Ye F."/>
            <person name="Su P."/>
            <person name="Kiefer A.F."/>
            <person name="Nichols A."/>
            <person name="Cepeda A.J."/>
            <person name="Yan W."/>
            <person name="Fan B."/>
            <person name="Jiang Y."/>
            <person name="Adhikari A."/>
            <person name="Zheng C.-J."/>
            <person name="Schuster L."/>
            <person name="Cowan T.M."/>
            <person name="Smanski M.J."/>
            <person name="Chevrette M.G."/>
            <person name="De Carvalho L.P.S."/>
            <person name="Shen B."/>
        </authorList>
    </citation>
    <scope>NUCLEOTIDE SEQUENCE [LARGE SCALE GENOMIC DNA]</scope>
    <source>
        <strain evidence="7 8">NPDC049639</strain>
    </source>
</reference>
<accession>A0ABW8ALJ4</accession>
<dbReference type="InterPro" id="IPR005226">
    <property type="entry name" value="UPF0014_fam"/>
</dbReference>